<dbReference type="EMBL" id="CH473947">
    <property type="protein sequence ID" value="EDM03128.1"/>
    <property type="molecule type" value="Genomic_DNA"/>
</dbReference>
<accession>A6HAS3</accession>
<evidence type="ECO:0000313" key="1">
    <source>
        <dbReference type="EMBL" id="EDM03128.1"/>
    </source>
</evidence>
<dbReference type="AlphaFoldDB" id="A6HAS3"/>
<organism evidence="1 2">
    <name type="scientific">Rattus norvegicus</name>
    <name type="common">Rat</name>
    <dbReference type="NCBI Taxonomy" id="10116"/>
    <lineage>
        <taxon>Eukaryota</taxon>
        <taxon>Metazoa</taxon>
        <taxon>Chordata</taxon>
        <taxon>Craniata</taxon>
        <taxon>Vertebrata</taxon>
        <taxon>Euteleostomi</taxon>
        <taxon>Mammalia</taxon>
        <taxon>Eutheria</taxon>
        <taxon>Euarchontoglires</taxon>
        <taxon>Glires</taxon>
        <taxon>Rodentia</taxon>
        <taxon>Myomorpha</taxon>
        <taxon>Muroidea</taxon>
        <taxon>Muridae</taxon>
        <taxon>Murinae</taxon>
        <taxon>Rattus</taxon>
    </lineage>
</organism>
<dbReference type="Proteomes" id="UP000234681">
    <property type="component" value="Chromosome 6"/>
</dbReference>
<evidence type="ECO:0000313" key="2">
    <source>
        <dbReference type="Proteomes" id="UP000234681"/>
    </source>
</evidence>
<protein>
    <submittedName>
        <fullName evidence="1">RCG61370</fullName>
    </submittedName>
</protein>
<reference evidence="2" key="1">
    <citation type="submission" date="2005-09" db="EMBL/GenBank/DDBJ databases">
        <authorList>
            <person name="Mural R.J."/>
            <person name="Li P.W."/>
            <person name="Adams M.D."/>
            <person name="Amanatides P.G."/>
            <person name="Baden-Tillson H."/>
            <person name="Barnstead M."/>
            <person name="Chin S.H."/>
            <person name="Dew I."/>
            <person name="Evans C.A."/>
            <person name="Ferriera S."/>
            <person name="Flanigan M."/>
            <person name="Fosler C."/>
            <person name="Glodek A."/>
            <person name="Gu Z."/>
            <person name="Holt R.A."/>
            <person name="Jennings D."/>
            <person name="Kraft C.L."/>
            <person name="Lu F."/>
            <person name="Nguyen T."/>
            <person name="Nusskern D.R."/>
            <person name="Pfannkoch C.M."/>
            <person name="Sitter C."/>
            <person name="Sutton G.G."/>
            <person name="Venter J.C."/>
            <person name="Wang Z."/>
            <person name="Woodage T."/>
            <person name="Zheng X.H."/>
            <person name="Zhong F."/>
        </authorList>
    </citation>
    <scope>NUCLEOTIDE SEQUENCE [LARGE SCALE GENOMIC DNA]</scope>
    <source>
        <strain>BN</strain>
        <strain evidence="2">Sprague-Dawley</strain>
    </source>
</reference>
<gene>
    <name evidence="1" type="ORF">rCG_61370</name>
</gene>
<name>A6HAS3_RAT</name>
<proteinExistence type="predicted"/>
<sequence length="74" mass="8079">MTEACDSHILNCLKINEALWNDSVHSCPQLAGSKACKNGCGSKLRRADSIEERGPTMGEEAFSVVHMLASWLET</sequence>